<feature type="chain" id="PRO_5042539399" description="Tetratricopeptide repeat protein" evidence="2">
    <location>
        <begin position="20"/>
        <end position="288"/>
    </location>
</feature>
<organism evidence="3 4">
    <name type="scientific">Halochromatium glycolicum</name>
    <dbReference type="NCBI Taxonomy" id="85075"/>
    <lineage>
        <taxon>Bacteria</taxon>
        <taxon>Pseudomonadati</taxon>
        <taxon>Pseudomonadota</taxon>
        <taxon>Gammaproteobacteria</taxon>
        <taxon>Chromatiales</taxon>
        <taxon>Chromatiaceae</taxon>
        <taxon>Halochromatium</taxon>
    </lineage>
</organism>
<feature type="compositionally biased region" description="Low complexity" evidence="1">
    <location>
        <begin position="121"/>
        <end position="180"/>
    </location>
</feature>
<evidence type="ECO:0000313" key="4">
    <source>
        <dbReference type="Proteomes" id="UP001296776"/>
    </source>
</evidence>
<reference evidence="3" key="1">
    <citation type="submission" date="2017-08" db="EMBL/GenBank/DDBJ databases">
        <authorList>
            <person name="Imhoff J.F."/>
            <person name="Rahn T."/>
            <person name="Kuenzel S."/>
            <person name="Neulinger S.C."/>
        </authorList>
    </citation>
    <scope>NUCLEOTIDE SEQUENCE</scope>
    <source>
        <strain evidence="3">DSM 11080</strain>
    </source>
</reference>
<name>A0AAJ0X7P1_9GAMM</name>
<accession>A0AAJ0X7P1</accession>
<dbReference type="PROSITE" id="PS51257">
    <property type="entry name" value="PROKAR_LIPOPROTEIN"/>
    <property type="match status" value="1"/>
</dbReference>
<feature type="compositionally biased region" description="Polar residues" evidence="1">
    <location>
        <begin position="96"/>
        <end position="107"/>
    </location>
</feature>
<evidence type="ECO:0000256" key="1">
    <source>
        <dbReference type="SAM" id="MobiDB-lite"/>
    </source>
</evidence>
<feature type="region of interest" description="Disordered" evidence="1">
    <location>
        <begin position="24"/>
        <end position="209"/>
    </location>
</feature>
<dbReference type="EMBL" id="NRSJ01000002">
    <property type="protein sequence ID" value="MBK1703279.1"/>
    <property type="molecule type" value="Genomic_DNA"/>
</dbReference>
<reference evidence="3" key="2">
    <citation type="journal article" date="2020" name="Microorganisms">
        <title>Osmotic Adaptation and Compatible Solute Biosynthesis of Phototrophic Bacteria as Revealed from Genome Analyses.</title>
        <authorList>
            <person name="Imhoff J.F."/>
            <person name="Rahn T."/>
            <person name="Kunzel S."/>
            <person name="Keller A."/>
            <person name="Neulinger S.C."/>
        </authorList>
    </citation>
    <scope>NUCLEOTIDE SEQUENCE</scope>
    <source>
        <strain evidence="3">DSM 11080</strain>
    </source>
</reference>
<evidence type="ECO:0008006" key="5">
    <source>
        <dbReference type="Google" id="ProtNLM"/>
    </source>
</evidence>
<proteinExistence type="predicted"/>
<sequence length="288" mass="29522">MSKHLILLALPLLLLSACAPMERQGPPAPVVDNQTPAASPPAPVIDQTQGETEPEPTRVYAYTPPESIEASPERSAEPTVASPSSDSPTGEIAAEQPQTAQSASATDQEAAPEPDDPRSTSSPAQQANNQAAPASEPRGSTSAPSASPTPSTAPQSTAEAAAPPAPEVASAAPQQSALAPTDMPPAVSALAQRAEQQRQSGDSGGAAATLERALRIQPQEAYLWNRLARVRLEQGMSDSAAKLATRSNALTGDQPALKSNNWEIIATAKRQAGDIEGAVEAERKAAGG</sequence>
<dbReference type="SUPFAM" id="SSF48452">
    <property type="entry name" value="TPR-like"/>
    <property type="match status" value="1"/>
</dbReference>
<dbReference type="Proteomes" id="UP001296776">
    <property type="component" value="Unassembled WGS sequence"/>
</dbReference>
<feature type="signal peptide" evidence="2">
    <location>
        <begin position="1"/>
        <end position="19"/>
    </location>
</feature>
<dbReference type="RefSeq" id="WP_200344110.1">
    <property type="nucleotide sequence ID" value="NZ_NRSJ01000002.1"/>
</dbReference>
<gene>
    <name evidence="3" type="ORF">CKO40_01610</name>
</gene>
<evidence type="ECO:0000256" key="2">
    <source>
        <dbReference type="SAM" id="SignalP"/>
    </source>
</evidence>
<dbReference type="InterPro" id="IPR011990">
    <property type="entry name" value="TPR-like_helical_dom_sf"/>
</dbReference>
<keyword evidence="2" id="KW-0732">Signal</keyword>
<protein>
    <recommendedName>
        <fullName evidence="5">Tetratricopeptide repeat protein</fullName>
    </recommendedName>
</protein>
<dbReference type="Gene3D" id="1.25.40.10">
    <property type="entry name" value="Tetratricopeptide repeat domain"/>
    <property type="match status" value="1"/>
</dbReference>
<dbReference type="AlphaFoldDB" id="A0AAJ0X7P1"/>
<evidence type="ECO:0000313" key="3">
    <source>
        <dbReference type="EMBL" id="MBK1703279.1"/>
    </source>
</evidence>
<keyword evidence="4" id="KW-1185">Reference proteome</keyword>
<comment type="caution">
    <text evidence="3">The sequence shown here is derived from an EMBL/GenBank/DDBJ whole genome shotgun (WGS) entry which is preliminary data.</text>
</comment>